<keyword evidence="5" id="KW-1185">Reference proteome</keyword>
<dbReference type="InterPro" id="IPR029315">
    <property type="entry name" value="FANCI_S2"/>
</dbReference>
<dbReference type="GO" id="GO:0006281">
    <property type="term" value="P:DNA repair"/>
    <property type="evidence" value="ECO:0007669"/>
    <property type="project" value="InterPro"/>
</dbReference>
<dbReference type="InterPro" id="IPR026171">
    <property type="entry name" value="FANCI"/>
</dbReference>
<protein>
    <submittedName>
        <fullName evidence="4">Fanconi anemia_ complementation group I</fullName>
    </submittedName>
</protein>
<organism evidence="4 5">
    <name type="scientific">Caligus rogercresseyi</name>
    <name type="common">Sea louse</name>
    <dbReference type="NCBI Taxonomy" id="217165"/>
    <lineage>
        <taxon>Eukaryota</taxon>
        <taxon>Metazoa</taxon>
        <taxon>Ecdysozoa</taxon>
        <taxon>Arthropoda</taxon>
        <taxon>Crustacea</taxon>
        <taxon>Multicrustacea</taxon>
        <taxon>Hexanauplia</taxon>
        <taxon>Copepoda</taxon>
        <taxon>Siphonostomatoida</taxon>
        <taxon>Caligidae</taxon>
        <taxon>Caligus</taxon>
    </lineage>
</organism>
<sequence>NEPLILEELLSKGSKAPGFKDLKVSLLESLLSRLFFEDSPPRLCEVLLNELDELSLEQLSSFSTSVLDVLKDPARDLRESCVSIVGKASSSLLNSLCSSPWRPSNAIILASIFRSTQLKGEALLLILDKITDLMSSLTPDLIPPLVHQVLHLSVSSADSNAPLLKALQSFYAKALRRASNDSQRSVIYHSRDTTLLHILQSIKIGHSISSHLLKLLRSLDYRCLHDPFILFNCLSITSVKHIRKQALDGLKSLILKHVEFNTKAFKIGWLIELGDKFPGTFQKTALDLISTSIRLGDGASYKMDPRNDVHLSQVWNLATAILSQTLHDSPDSAEMYIKEISIYKILSPDHSGELERLPSEYDIPNVTPGSTRRIISAFQPLFKRSRLLRDQLIMIFRKALFSSSEDSRQIAILGVLELIKCFKLSVSSQNSMSVLSQSSGSLMTQSVVDIQSGVQLSNESICIELLSVLKRGFTQQATIRKTIYKELCQVLMLNPEICNSCLDILYQQSVVNKIKSSVDVGKLITNDRVYEPAGWFLHCTQYTITRGQELYKSSEDVVASLDKLSKMLHDLTENYSKIDDTDLQIESGQSFLHAETLQNIYESLIEFCVMNGETSEYKLSKIKSLFQKYKSIEVPVE</sequence>
<reference evidence="5" key="1">
    <citation type="submission" date="2021-01" db="EMBL/GenBank/DDBJ databases">
        <title>Caligus Genome Assembly.</title>
        <authorList>
            <person name="Gallardo-Escarate C."/>
        </authorList>
    </citation>
    <scope>NUCLEOTIDE SEQUENCE [LARGE SCALE GENOMIC DNA]</scope>
</reference>
<gene>
    <name evidence="4" type="ORF">FKW44_011145</name>
</gene>
<evidence type="ECO:0000259" key="1">
    <source>
        <dbReference type="Pfam" id="PF14675"/>
    </source>
</evidence>
<evidence type="ECO:0000313" key="4">
    <source>
        <dbReference type="EMBL" id="QQP50218.1"/>
    </source>
</evidence>
<dbReference type="Pfam" id="PF14676">
    <property type="entry name" value="FANCI_S2"/>
    <property type="match status" value="1"/>
</dbReference>
<evidence type="ECO:0000259" key="2">
    <source>
        <dbReference type="Pfam" id="PF14676"/>
    </source>
</evidence>
<evidence type="ECO:0000259" key="3">
    <source>
        <dbReference type="Pfam" id="PF14680"/>
    </source>
</evidence>
<proteinExistence type="predicted"/>
<feature type="domain" description="FANCI solenoid 2" evidence="2">
    <location>
        <begin position="368"/>
        <end position="416"/>
    </location>
</feature>
<accession>A0A7T8HHK9</accession>
<dbReference type="Pfam" id="PF14680">
    <property type="entry name" value="FANCI_HD2"/>
    <property type="match status" value="1"/>
</dbReference>
<feature type="domain" description="FANCI helical" evidence="3">
    <location>
        <begin position="437"/>
        <end position="633"/>
    </location>
</feature>
<dbReference type="AlphaFoldDB" id="A0A7T8HHK9"/>
<dbReference type="OrthoDB" id="195089at2759"/>
<dbReference type="PANTHER" id="PTHR21818:SF0">
    <property type="entry name" value="FANCONI ANEMIA GROUP I PROTEIN"/>
    <property type="match status" value="1"/>
</dbReference>
<dbReference type="InterPro" id="IPR029308">
    <property type="entry name" value="FANCI_S1"/>
</dbReference>
<feature type="non-terminal residue" evidence="4">
    <location>
        <position position="637"/>
    </location>
</feature>
<dbReference type="GO" id="GO:0070182">
    <property type="term" value="F:DNA polymerase binding"/>
    <property type="evidence" value="ECO:0007669"/>
    <property type="project" value="TreeGrafter"/>
</dbReference>
<dbReference type="Pfam" id="PF14675">
    <property type="entry name" value="FANCI_S1"/>
    <property type="match status" value="1"/>
</dbReference>
<dbReference type="EMBL" id="CP045896">
    <property type="protein sequence ID" value="QQP50218.1"/>
    <property type="molecule type" value="Genomic_DNA"/>
</dbReference>
<feature type="domain" description="FANCI solenoid 1" evidence="1">
    <location>
        <begin position="89"/>
        <end position="183"/>
    </location>
</feature>
<evidence type="ECO:0000313" key="5">
    <source>
        <dbReference type="Proteomes" id="UP000595437"/>
    </source>
</evidence>
<name>A0A7T8HHK9_CALRO</name>
<dbReference type="PANTHER" id="PTHR21818">
    <property type="entry name" value="BC025462 PROTEIN"/>
    <property type="match status" value="1"/>
</dbReference>
<dbReference type="Proteomes" id="UP000595437">
    <property type="component" value="Chromosome 7"/>
</dbReference>
<dbReference type="InterPro" id="IPR029312">
    <property type="entry name" value="FANCI_HD2"/>
</dbReference>
<feature type="non-terminal residue" evidence="4">
    <location>
        <position position="1"/>
    </location>
</feature>